<dbReference type="GO" id="GO:0007005">
    <property type="term" value="P:mitochondrion organization"/>
    <property type="evidence" value="ECO:0007669"/>
    <property type="project" value="TreeGrafter"/>
</dbReference>
<dbReference type="Gene3D" id="3.40.50.300">
    <property type="entry name" value="P-loop containing nucleotide triphosphate hydrolases"/>
    <property type="match status" value="1"/>
</dbReference>
<dbReference type="EMBL" id="MN739423">
    <property type="protein sequence ID" value="QHT04069.1"/>
    <property type="molecule type" value="Genomic_DNA"/>
</dbReference>
<feature type="domain" description="ATPase AAA-type core" evidence="2">
    <location>
        <begin position="428"/>
        <end position="567"/>
    </location>
</feature>
<organism evidence="4">
    <name type="scientific">viral metagenome</name>
    <dbReference type="NCBI Taxonomy" id="1070528"/>
    <lineage>
        <taxon>unclassified sequences</taxon>
        <taxon>metagenomes</taxon>
        <taxon>organismal metagenomes</taxon>
    </lineage>
</organism>
<reference evidence="4" key="1">
    <citation type="journal article" date="2020" name="Nature">
        <title>Giant virus diversity and host interactions through global metagenomics.</title>
        <authorList>
            <person name="Schulz F."/>
            <person name="Roux S."/>
            <person name="Paez-Espino D."/>
            <person name="Jungbluth S."/>
            <person name="Walsh D.A."/>
            <person name="Denef V.J."/>
            <person name="McMahon K.D."/>
            <person name="Konstantinidis K.T."/>
            <person name="Eloe-Fadrosh E.A."/>
            <person name="Kyrpides N.C."/>
            <person name="Woyke T."/>
        </authorList>
    </citation>
    <scope>NUCLEOTIDE SEQUENCE</scope>
    <source>
        <strain evidence="4">GVMAG-M-3300021185-45</strain>
    </source>
</reference>
<dbReference type="PANTHER" id="PTHR43718:SF2">
    <property type="entry name" value="LON PROTEASE HOMOLOG, MITOCHONDRIAL"/>
    <property type="match status" value="1"/>
</dbReference>
<sequence length="684" mass="79320">MVHTKDKSKKSAKMSMETRSKKDNKNLKKNDDSDSSDNDDDMSTHSDSESEEEMDMNEYRKFVQKIFPSKYLKNKIKECDKEKNSKIKSKSKVASKEEVTKKSKSKKNKKSKVEVVEESEEEEEEEEEEDSDEYETVDEDEDEEIISSKKGINIIFTIGDPLRDEDDSEYDEEEDSDYLDEDEDEEEDEDDDEDDDEDEDGESPKKNKEEDLEKQQETINELRKTLQSILDKDAKNKIAIDGMKELDEKEKSLKKSQEKKLKGTKLKNVKKFKNLINKKSLMNDYKYFKDKLSIEEQNKIINEVEELNKHSIVQKPYRLTLLESDIPTNLKSIALNKISSLRYMDPANGEYYKIKTWVDTFMQIPFNNHKSLPITIDDGVEKCQTYMEKSKTMLDDAVYGLNDAKMQIMQLVGQWISNPKAVGTAVAIKGPMGTGKTTLVKEGISKILNREFAFIALGGATDSSFLEGHGYTYEGSTWGKIVDILVKTKSMNPVIYFDELDKISETPKGDEIAGILTHLTDTSQNSEFHDKYFSEIDFDLSKCLFIFSYNDESKVNPILLDRMYKIQTQGYEKKDKRVISKQYLLPKIREQVNFKEDEITIPDETIDYIVETYTEKENGVRNLKRCLEIIYTKLNLYRLMKPDSKLFENETTLKVEFPFTVTPETVRKLIKKDEPNMSLAGLYI</sequence>
<dbReference type="GO" id="GO:0003697">
    <property type="term" value="F:single-stranded DNA binding"/>
    <property type="evidence" value="ECO:0007669"/>
    <property type="project" value="TreeGrafter"/>
</dbReference>
<dbReference type="GO" id="GO:0016887">
    <property type="term" value="F:ATP hydrolysis activity"/>
    <property type="evidence" value="ECO:0007669"/>
    <property type="project" value="InterPro"/>
</dbReference>
<name>A0A6C0CK67_9ZZZZ</name>
<feature type="compositionally biased region" description="Basic residues" evidence="1">
    <location>
        <begin position="1"/>
        <end position="12"/>
    </location>
</feature>
<evidence type="ECO:0000313" key="4">
    <source>
        <dbReference type="EMBL" id="QHT04069.1"/>
    </source>
</evidence>
<evidence type="ECO:0000256" key="1">
    <source>
        <dbReference type="SAM" id="MobiDB-lite"/>
    </source>
</evidence>
<dbReference type="InterPro" id="IPR054594">
    <property type="entry name" value="Lon_lid"/>
</dbReference>
<feature type="compositionally biased region" description="Acidic residues" evidence="1">
    <location>
        <begin position="116"/>
        <end position="145"/>
    </location>
</feature>
<accession>A0A6C0CK67</accession>
<evidence type="ECO:0000259" key="2">
    <source>
        <dbReference type="Pfam" id="PF00004"/>
    </source>
</evidence>
<dbReference type="InterPro" id="IPR027417">
    <property type="entry name" value="P-loop_NTPase"/>
</dbReference>
<dbReference type="GO" id="GO:0005524">
    <property type="term" value="F:ATP binding"/>
    <property type="evidence" value="ECO:0007669"/>
    <property type="project" value="InterPro"/>
</dbReference>
<feature type="domain" description="Lon protease AAA+ ATPase lid" evidence="3">
    <location>
        <begin position="593"/>
        <end position="635"/>
    </location>
</feature>
<dbReference type="GO" id="GO:0004176">
    <property type="term" value="F:ATP-dependent peptidase activity"/>
    <property type="evidence" value="ECO:0007669"/>
    <property type="project" value="InterPro"/>
</dbReference>
<feature type="compositionally biased region" description="Acidic residues" evidence="1">
    <location>
        <begin position="163"/>
        <end position="201"/>
    </location>
</feature>
<feature type="region of interest" description="Disordered" evidence="1">
    <location>
        <begin position="81"/>
        <end position="217"/>
    </location>
</feature>
<dbReference type="SUPFAM" id="SSF52540">
    <property type="entry name" value="P-loop containing nucleoside triphosphate hydrolases"/>
    <property type="match status" value="1"/>
</dbReference>
<proteinExistence type="predicted"/>
<evidence type="ECO:0000259" key="3">
    <source>
        <dbReference type="Pfam" id="PF22667"/>
    </source>
</evidence>
<dbReference type="PANTHER" id="PTHR43718">
    <property type="entry name" value="LON PROTEASE"/>
    <property type="match status" value="1"/>
</dbReference>
<feature type="compositionally biased region" description="Basic and acidic residues" evidence="1">
    <location>
        <begin position="202"/>
        <end position="217"/>
    </location>
</feature>
<dbReference type="Gene3D" id="1.10.8.60">
    <property type="match status" value="1"/>
</dbReference>
<dbReference type="GO" id="GO:0051131">
    <property type="term" value="P:chaperone-mediated protein complex assembly"/>
    <property type="evidence" value="ECO:0007669"/>
    <property type="project" value="TreeGrafter"/>
</dbReference>
<feature type="compositionally biased region" description="Basic and acidic residues" evidence="1">
    <location>
        <begin position="16"/>
        <end position="32"/>
    </location>
</feature>
<dbReference type="Pfam" id="PF00004">
    <property type="entry name" value="AAA"/>
    <property type="match status" value="1"/>
</dbReference>
<dbReference type="GO" id="GO:0005759">
    <property type="term" value="C:mitochondrial matrix"/>
    <property type="evidence" value="ECO:0007669"/>
    <property type="project" value="TreeGrafter"/>
</dbReference>
<dbReference type="InterPro" id="IPR003959">
    <property type="entry name" value="ATPase_AAA_core"/>
</dbReference>
<protein>
    <submittedName>
        <fullName evidence="4">Uncharacterized protein</fullName>
    </submittedName>
</protein>
<dbReference type="InterPro" id="IPR027065">
    <property type="entry name" value="Lon_Prtase"/>
</dbReference>
<dbReference type="Pfam" id="PF22667">
    <property type="entry name" value="Lon_lid"/>
    <property type="match status" value="1"/>
</dbReference>
<dbReference type="GO" id="GO:0004252">
    <property type="term" value="F:serine-type endopeptidase activity"/>
    <property type="evidence" value="ECO:0007669"/>
    <property type="project" value="InterPro"/>
</dbReference>
<dbReference type="GO" id="GO:0006515">
    <property type="term" value="P:protein quality control for misfolded or incompletely synthesized proteins"/>
    <property type="evidence" value="ECO:0007669"/>
    <property type="project" value="TreeGrafter"/>
</dbReference>
<feature type="region of interest" description="Disordered" evidence="1">
    <location>
        <begin position="1"/>
        <end position="59"/>
    </location>
</feature>
<dbReference type="AlphaFoldDB" id="A0A6C0CK67"/>